<evidence type="ECO:0000259" key="4">
    <source>
        <dbReference type="PROSITE" id="PS50043"/>
    </source>
</evidence>
<evidence type="ECO:0000256" key="2">
    <source>
        <dbReference type="ARBA" id="ARBA00023125"/>
    </source>
</evidence>
<dbReference type="EMBL" id="BOOQ01000017">
    <property type="protein sequence ID" value="GII46484.1"/>
    <property type="molecule type" value="Genomic_DNA"/>
</dbReference>
<gene>
    <name evidence="5" type="ORF">Psi02_29080</name>
</gene>
<keyword evidence="1" id="KW-0805">Transcription regulation</keyword>
<dbReference type="Pfam" id="PF00196">
    <property type="entry name" value="GerE"/>
    <property type="match status" value="1"/>
</dbReference>
<dbReference type="InterPro" id="IPR027417">
    <property type="entry name" value="P-loop_NTPase"/>
</dbReference>
<dbReference type="AlphaFoldDB" id="A0A8J3UQF4"/>
<accession>A0A8J3UQF4</accession>
<keyword evidence="3" id="KW-0804">Transcription</keyword>
<protein>
    <submittedName>
        <fullName evidence="5">Helix-turn-helix transcriptional regulator</fullName>
    </submittedName>
</protein>
<name>A0A8J3UQF4_9ACTN</name>
<dbReference type="GO" id="GO:0006355">
    <property type="term" value="P:regulation of DNA-templated transcription"/>
    <property type="evidence" value="ECO:0007669"/>
    <property type="project" value="InterPro"/>
</dbReference>
<dbReference type="SUPFAM" id="SSF46894">
    <property type="entry name" value="C-terminal effector domain of the bipartite response regulators"/>
    <property type="match status" value="1"/>
</dbReference>
<proteinExistence type="predicted"/>
<dbReference type="InterPro" id="IPR036388">
    <property type="entry name" value="WH-like_DNA-bd_sf"/>
</dbReference>
<keyword evidence="2" id="KW-0238">DNA-binding</keyword>
<dbReference type="PRINTS" id="PR00038">
    <property type="entry name" value="HTHLUXR"/>
</dbReference>
<keyword evidence="6" id="KW-1185">Reference proteome</keyword>
<dbReference type="SUPFAM" id="SSF52540">
    <property type="entry name" value="P-loop containing nucleoside triphosphate hydrolases"/>
    <property type="match status" value="1"/>
</dbReference>
<evidence type="ECO:0000256" key="3">
    <source>
        <dbReference type="ARBA" id="ARBA00023163"/>
    </source>
</evidence>
<evidence type="ECO:0000313" key="6">
    <source>
        <dbReference type="Proteomes" id="UP000644610"/>
    </source>
</evidence>
<evidence type="ECO:0000256" key="1">
    <source>
        <dbReference type="ARBA" id="ARBA00023015"/>
    </source>
</evidence>
<dbReference type="InterPro" id="IPR000792">
    <property type="entry name" value="Tscrpt_reg_LuxR_C"/>
</dbReference>
<dbReference type="CDD" id="cd06170">
    <property type="entry name" value="LuxR_C_like"/>
    <property type="match status" value="1"/>
</dbReference>
<evidence type="ECO:0000313" key="5">
    <source>
        <dbReference type="EMBL" id="GII46484.1"/>
    </source>
</evidence>
<dbReference type="PROSITE" id="PS50043">
    <property type="entry name" value="HTH_LUXR_2"/>
    <property type="match status" value="1"/>
</dbReference>
<comment type="caution">
    <text evidence="5">The sequence shown here is derived from an EMBL/GenBank/DDBJ whole genome shotgun (WGS) entry which is preliminary data.</text>
</comment>
<dbReference type="GO" id="GO:0003677">
    <property type="term" value="F:DNA binding"/>
    <property type="evidence" value="ECO:0007669"/>
    <property type="project" value="UniProtKB-KW"/>
</dbReference>
<dbReference type="Proteomes" id="UP000644610">
    <property type="component" value="Unassembled WGS sequence"/>
</dbReference>
<dbReference type="SMART" id="SM00421">
    <property type="entry name" value="HTH_LUXR"/>
    <property type="match status" value="1"/>
</dbReference>
<dbReference type="Gene3D" id="1.10.10.10">
    <property type="entry name" value="Winged helix-like DNA-binding domain superfamily/Winged helix DNA-binding domain"/>
    <property type="match status" value="1"/>
</dbReference>
<dbReference type="InterPro" id="IPR016032">
    <property type="entry name" value="Sig_transdc_resp-reg_C-effctor"/>
</dbReference>
<organism evidence="5 6">
    <name type="scientific">Planotetraspora silvatica</name>
    <dbReference type="NCBI Taxonomy" id="234614"/>
    <lineage>
        <taxon>Bacteria</taxon>
        <taxon>Bacillati</taxon>
        <taxon>Actinomycetota</taxon>
        <taxon>Actinomycetes</taxon>
        <taxon>Streptosporangiales</taxon>
        <taxon>Streptosporangiaceae</taxon>
        <taxon>Planotetraspora</taxon>
    </lineage>
</organism>
<sequence length="713" mass="74915">MNAESRFVERSLTFTDVMPCAVPCRTGMYQSGGVLLFIHMEDPRDKWPFGGRGAELDLIREALHGDRRGIVVSGPAGAGRSRLAAESVAGLPYAWVTGTRGTAPLRFAAFAHLLPGAAADSLSRAVDALRPVRVLVVDDAHLLDDASAALVHHLVANRRARVLLTLPAGAPAPDAVLALGRQHMLSHLRLGPLPAAEVTQVLGAVLGDHVEALTAQRLRRVSDGNLWLLRELVVATREAGMLRRVNGVWRWRGAVPMTGRLRDLVGAAMGEVDGAEREALELVAFGEPVDATAAGTPVAPLERLEAKGLVVTDDALLVRLAHPLFGPAVRAGVGRLRALRLSRTARPEEDLASALSAQCAQLTALGHTGDVTQVVPGVGERLTEEDEGWDEPGMVDFCARRAWIARLRGELREAVAWSTEGLRRSPLHGPCLAELACSATQSGDLLTAEDALSRWPQDSLPEFLATPASFLIARAWVFATRGEQDAAVGSALAAARACRSGACLPDGLFALHGAARSGAEEPGQPLAPYGAGRSTGPGSGELFALHDVVRLGAPGLVADRLRRLADTLQGDLAPLLADHAAALVAADGPALDKVAGRLADLGLLLHAAEAAGHAAKAHRDARSADASIAYASTLAQACQGARTPALLDLATPRLTPRQRQIAGLAAAGLTNREIAKRLGLSIRTVANQLCRAYENLGSSDRTALRRLISLASG</sequence>
<reference evidence="5" key="1">
    <citation type="submission" date="2021-01" db="EMBL/GenBank/DDBJ databases">
        <title>Whole genome shotgun sequence of Planotetraspora silvatica NBRC 100141.</title>
        <authorList>
            <person name="Komaki H."/>
            <person name="Tamura T."/>
        </authorList>
    </citation>
    <scope>NUCLEOTIDE SEQUENCE</scope>
    <source>
        <strain evidence="5">NBRC 100141</strain>
    </source>
</reference>
<dbReference type="PANTHER" id="PTHR44688">
    <property type="entry name" value="DNA-BINDING TRANSCRIPTIONAL ACTIVATOR DEVR_DOSR"/>
    <property type="match status" value="1"/>
</dbReference>
<dbReference type="PANTHER" id="PTHR44688:SF16">
    <property type="entry name" value="DNA-BINDING TRANSCRIPTIONAL ACTIVATOR DEVR_DOSR"/>
    <property type="match status" value="1"/>
</dbReference>
<feature type="domain" description="HTH luxR-type" evidence="4">
    <location>
        <begin position="647"/>
        <end position="712"/>
    </location>
</feature>